<feature type="chain" id="PRO_5034416465" description="Peptidase A1 domain-containing protein" evidence="3">
    <location>
        <begin position="20"/>
        <end position="385"/>
    </location>
</feature>
<evidence type="ECO:0000256" key="2">
    <source>
        <dbReference type="PIRSR" id="PIRSR601461-1"/>
    </source>
</evidence>
<proteinExistence type="inferred from homology"/>
<dbReference type="InterPro" id="IPR034164">
    <property type="entry name" value="Pepsin-like_dom"/>
</dbReference>
<feature type="domain" description="Peptidase A1" evidence="4">
    <location>
        <begin position="60"/>
        <end position="384"/>
    </location>
</feature>
<accession>A0A8H3HZG6</accession>
<dbReference type="PROSITE" id="PS51767">
    <property type="entry name" value="PEPTIDASE_A1"/>
    <property type="match status" value="1"/>
</dbReference>
<feature type="active site" evidence="2">
    <location>
        <position position="78"/>
    </location>
</feature>
<name>A0A8H3HZG6_9AGAM</name>
<dbReference type="EMBL" id="CAJNJQ010002055">
    <property type="protein sequence ID" value="CAE7159760.1"/>
    <property type="molecule type" value="Genomic_DNA"/>
</dbReference>
<dbReference type="InterPro" id="IPR001461">
    <property type="entry name" value="Aspartic_peptidase_A1"/>
</dbReference>
<dbReference type="CDD" id="cd05471">
    <property type="entry name" value="pepsin_like"/>
    <property type="match status" value="1"/>
</dbReference>
<keyword evidence="3" id="KW-0732">Signal</keyword>
<feature type="active site" evidence="2">
    <location>
        <position position="269"/>
    </location>
</feature>
<evidence type="ECO:0000256" key="1">
    <source>
        <dbReference type="ARBA" id="ARBA00007447"/>
    </source>
</evidence>
<evidence type="ECO:0000259" key="4">
    <source>
        <dbReference type="PROSITE" id="PS51767"/>
    </source>
</evidence>
<comment type="similarity">
    <text evidence="1">Belongs to the peptidase A1 family.</text>
</comment>
<evidence type="ECO:0000313" key="5">
    <source>
        <dbReference type="EMBL" id="CAE7159760.1"/>
    </source>
</evidence>
<dbReference type="InterPro" id="IPR021109">
    <property type="entry name" value="Peptidase_aspartic_dom_sf"/>
</dbReference>
<feature type="signal peptide" evidence="3">
    <location>
        <begin position="1"/>
        <end position="19"/>
    </location>
</feature>
<dbReference type="Pfam" id="PF00026">
    <property type="entry name" value="Asp"/>
    <property type="match status" value="1"/>
</dbReference>
<dbReference type="Gene3D" id="2.40.70.10">
    <property type="entry name" value="Acid Proteases"/>
    <property type="match status" value="2"/>
</dbReference>
<dbReference type="PANTHER" id="PTHR47966">
    <property type="entry name" value="BETA-SITE APP-CLEAVING ENZYME, ISOFORM A-RELATED"/>
    <property type="match status" value="1"/>
</dbReference>
<dbReference type="InterPro" id="IPR033121">
    <property type="entry name" value="PEPTIDASE_A1"/>
</dbReference>
<protein>
    <recommendedName>
        <fullName evidence="4">Peptidase A1 domain-containing protein</fullName>
    </recommendedName>
</protein>
<dbReference type="PRINTS" id="PR00792">
    <property type="entry name" value="PEPSIN"/>
</dbReference>
<comment type="caution">
    <text evidence="5">The sequence shown here is derived from an EMBL/GenBank/DDBJ whole genome shotgun (WGS) entry which is preliminary data.</text>
</comment>
<dbReference type="AlphaFoldDB" id="A0A8H3HZG6"/>
<gene>
    <name evidence="5" type="ORF">RDB_LOCUS97749</name>
</gene>
<dbReference type="Proteomes" id="UP000663827">
    <property type="component" value="Unassembled WGS sequence"/>
</dbReference>
<evidence type="ECO:0000313" key="6">
    <source>
        <dbReference type="Proteomes" id="UP000663827"/>
    </source>
</evidence>
<evidence type="ECO:0000256" key="3">
    <source>
        <dbReference type="SAM" id="SignalP"/>
    </source>
</evidence>
<reference evidence="5" key="1">
    <citation type="submission" date="2021-01" db="EMBL/GenBank/DDBJ databases">
        <authorList>
            <person name="Kaushik A."/>
        </authorList>
    </citation>
    <scope>NUCLEOTIDE SEQUENCE</scope>
    <source>
        <strain evidence="5">AG5</strain>
    </source>
</reference>
<dbReference type="GO" id="GO:0004190">
    <property type="term" value="F:aspartic-type endopeptidase activity"/>
    <property type="evidence" value="ECO:0007669"/>
    <property type="project" value="InterPro"/>
</dbReference>
<dbReference type="GO" id="GO:0006508">
    <property type="term" value="P:proteolysis"/>
    <property type="evidence" value="ECO:0007669"/>
    <property type="project" value="InterPro"/>
</dbReference>
<organism evidence="5 6">
    <name type="scientific">Rhizoctonia solani</name>
    <dbReference type="NCBI Taxonomy" id="456999"/>
    <lineage>
        <taxon>Eukaryota</taxon>
        <taxon>Fungi</taxon>
        <taxon>Dikarya</taxon>
        <taxon>Basidiomycota</taxon>
        <taxon>Agaricomycotina</taxon>
        <taxon>Agaricomycetes</taxon>
        <taxon>Cantharellales</taxon>
        <taxon>Ceratobasidiaceae</taxon>
        <taxon>Rhizoctonia</taxon>
    </lineage>
</organism>
<dbReference type="SUPFAM" id="SSF50630">
    <property type="entry name" value="Acid proteases"/>
    <property type="match status" value="1"/>
</dbReference>
<sequence length="385" mass="41695">MPRLLLFALIATATNSGLASLSPLKINLSGLPDSSNLAGRVFSKVTIPLKNYFNGTDLQWYGEVQVGTPPQKFEVVFDTGSLDAVIPDLSCESCLGHRIFDRSLSSTFNDYNESFYAEFATGVGVDPSISEWLLYSAVRDVVSVVGLPAVPLDLYLITNESAGFWAAPFDGVFGMGYKADGSFFQVLVKQGLDHNVVTAIMGFWLTPAAAGSAEMTLGGVDESKLEGKKVNYIPIPSGAYGFWQLESTQFAVNGETNDLLKQTRQVYFDSGTANLQFPKQTTEALYALISPKIKPFGESGAYGIPCSEASSIRARIDLTFKDQAGEPVILSVPPQELTVGPFRNNETICQTLINAGFDQNFVGGSLLKHYYSIWDQGNARMGFAA</sequence>
<dbReference type="PANTHER" id="PTHR47966:SF51">
    <property type="entry name" value="BETA-SITE APP-CLEAVING ENZYME, ISOFORM A-RELATED"/>
    <property type="match status" value="1"/>
</dbReference>